<feature type="binding site" evidence="11">
    <location>
        <position position="320"/>
    </location>
    <ligand>
        <name>L-glutamine</name>
        <dbReference type="ChEBI" id="CHEBI:58359"/>
    </ligand>
</feature>
<dbReference type="GO" id="GO:0005524">
    <property type="term" value="F:ATP binding"/>
    <property type="evidence" value="ECO:0007669"/>
    <property type="project" value="UniProtKB-UniRule"/>
</dbReference>
<dbReference type="Gene3D" id="3.40.50.880">
    <property type="match status" value="1"/>
</dbReference>
<feature type="binding site" evidence="11">
    <location>
        <position position="279"/>
    </location>
    <ligand>
        <name>L-glutamine</name>
        <dbReference type="ChEBI" id="CHEBI:58359"/>
    </ligand>
</feature>
<evidence type="ECO:0000256" key="8">
    <source>
        <dbReference type="ARBA" id="ARBA00022975"/>
    </source>
</evidence>
<feature type="region of interest" description="CPSase" evidence="11">
    <location>
        <begin position="1"/>
        <end position="199"/>
    </location>
</feature>
<dbReference type="EMBL" id="FR695864">
    <property type="protein sequence ID" value="CBX26736.1"/>
    <property type="molecule type" value="Genomic_DNA"/>
</dbReference>
<evidence type="ECO:0000313" key="13">
    <source>
        <dbReference type="EMBL" id="CBX26736.1"/>
    </source>
</evidence>
<comment type="function">
    <text evidence="11">Small subunit of the glutamine-dependent carbamoyl phosphate synthetase (CPSase). CPSase catalyzes the formation of carbamoyl phosphate from the ammonia moiety of glutamine, carbonate, and phosphate donated by ATP, constituting the first step of 2 biosynthetic pathways, one leading to arginine and/or urea and the other to pyrimidine nucleotides. The small subunit (glutamine amidotransferase) binds and cleaves glutamine to supply the large subunit with the substrate ammonia.</text>
</comment>
<sequence length="384" mass="42482">MKEYNKKALLALEDGRTFACRSFTGEGEAFGEIVFNTSMTGYQEVITDPSYSGQMVTMTYPLIGNYGVNHEDIESAGIKVSAFIIKEYQDIPSNFRSEGNLRDYLLNENVLGVEDVDTRAVTRHIRDTGAMRAYISTFDTDPSSLVKKAKNIPSMVGLDLVKRVATDKPYFWSEGKVLPCGQKAEKLDNSVWGNKDGKYCVLAFDFGIKYSILRCLEDAGFKILVVPASTEAAVVKAISPDGIFLSNGPGDPEPVTYAIDTIRSLLEYKPIFGICLGHQLLGLALGGKTHKLKFGHRGANQPVKNLLTGKVEITSQNHGFVVDIESLNSNDVEPTHINLNDNTLEGFRHKKLPLYAVQYHPEASPGPHDSRYLFNEFTKLIKNA</sequence>
<name>E1Y842_9BACT</name>
<dbReference type="InterPro" id="IPR050472">
    <property type="entry name" value="Anth_synth/Amidotransfase"/>
</dbReference>
<evidence type="ECO:0000256" key="11">
    <source>
        <dbReference type="HAMAP-Rule" id="MF_01209"/>
    </source>
</evidence>
<evidence type="ECO:0000256" key="6">
    <source>
        <dbReference type="ARBA" id="ARBA00022840"/>
    </source>
</evidence>
<dbReference type="SUPFAM" id="SSF52021">
    <property type="entry name" value="Carbamoyl phosphate synthetase, small subunit N-terminal domain"/>
    <property type="match status" value="1"/>
</dbReference>
<dbReference type="InterPro" id="IPR002474">
    <property type="entry name" value="CarbamoylP_synth_ssu_N"/>
</dbReference>
<keyword evidence="8 11" id="KW-0665">Pyrimidine biosynthesis</keyword>
<dbReference type="HAMAP" id="MF_01209">
    <property type="entry name" value="CPSase_S_chain"/>
    <property type="match status" value="1"/>
</dbReference>
<keyword evidence="11" id="KW-0055">Arginine biosynthesis</keyword>
<comment type="catalytic activity">
    <reaction evidence="9 11">
        <text>hydrogencarbonate + L-glutamine + 2 ATP + H2O = carbamoyl phosphate + L-glutamate + 2 ADP + phosphate + 2 H(+)</text>
        <dbReference type="Rhea" id="RHEA:18633"/>
        <dbReference type="ChEBI" id="CHEBI:15377"/>
        <dbReference type="ChEBI" id="CHEBI:15378"/>
        <dbReference type="ChEBI" id="CHEBI:17544"/>
        <dbReference type="ChEBI" id="CHEBI:29985"/>
        <dbReference type="ChEBI" id="CHEBI:30616"/>
        <dbReference type="ChEBI" id="CHEBI:43474"/>
        <dbReference type="ChEBI" id="CHEBI:58228"/>
        <dbReference type="ChEBI" id="CHEBI:58359"/>
        <dbReference type="ChEBI" id="CHEBI:456216"/>
        <dbReference type="EC" id="6.3.5.5"/>
    </reaction>
</comment>
<reference evidence="13" key="1">
    <citation type="journal article" date="2011" name="Environ. Microbiol.">
        <title>Genomic insights into the metabolic potential of the polycyclic aromatic hydrocarbon degrading sulfate-reducing Deltaproteobacterium N47.</title>
        <authorList>
            <person name="Bergmann F."/>
            <person name="Selesi D."/>
            <person name="Weinmaier T."/>
            <person name="Tischler P."/>
            <person name="Rattei T."/>
            <person name="Meckenstock R.U."/>
        </authorList>
    </citation>
    <scope>NUCLEOTIDE SEQUENCE</scope>
</reference>
<dbReference type="GO" id="GO:0004359">
    <property type="term" value="F:glutaminase activity"/>
    <property type="evidence" value="ECO:0007669"/>
    <property type="project" value="RHEA"/>
</dbReference>
<keyword evidence="6 11" id="KW-0067">ATP-binding</keyword>
<dbReference type="UniPathway" id="UPA00070">
    <property type="reaction ID" value="UER00115"/>
</dbReference>
<feature type="active site" evidence="11">
    <location>
        <position position="362"/>
    </location>
</feature>
<feature type="binding site" evidence="11">
    <location>
        <position position="248"/>
    </location>
    <ligand>
        <name>L-glutamine</name>
        <dbReference type="ChEBI" id="CHEBI:58359"/>
    </ligand>
</feature>
<comment type="subunit">
    <text evidence="11">Composed of two chains; the small (or glutamine) chain promotes the hydrolysis of glutamine to ammonia, which is used by the large (or ammonia) chain to synthesize carbamoyl phosphate. Tetramer of heterodimers (alpha,beta)4.</text>
</comment>
<feature type="binding site" evidence="11">
    <location>
        <position position="317"/>
    </location>
    <ligand>
        <name>L-glutamine</name>
        <dbReference type="ChEBI" id="CHEBI:58359"/>
    </ligand>
</feature>
<dbReference type="GO" id="GO:0006541">
    <property type="term" value="P:glutamine metabolic process"/>
    <property type="evidence" value="ECO:0007669"/>
    <property type="project" value="InterPro"/>
</dbReference>
<dbReference type="NCBIfam" id="NF009475">
    <property type="entry name" value="PRK12838.1"/>
    <property type="match status" value="1"/>
</dbReference>
<evidence type="ECO:0000256" key="5">
    <source>
        <dbReference type="ARBA" id="ARBA00022741"/>
    </source>
</evidence>
<dbReference type="EC" id="6.3.5.5" evidence="11"/>
<dbReference type="PANTHER" id="PTHR43418:SF7">
    <property type="entry name" value="CARBAMOYL-PHOSPHATE SYNTHASE SMALL CHAIN"/>
    <property type="match status" value="1"/>
</dbReference>
<organism evidence="13">
    <name type="scientific">uncultured Desulfobacterium sp</name>
    <dbReference type="NCBI Taxonomy" id="201089"/>
    <lineage>
        <taxon>Bacteria</taxon>
        <taxon>Pseudomonadati</taxon>
        <taxon>Thermodesulfobacteriota</taxon>
        <taxon>Desulfobacteria</taxon>
        <taxon>Desulfobacterales</taxon>
        <taxon>Desulfobacteriaceae</taxon>
        <taxon>Desulfobacterium</taxon>
        <taxon>environmental samples</taxon>
    </lineage>
</organism>
<comment type="pathway">
    <text evidence="2 11">Amino-acid biosynthesis; L-arginine biosynthesis; carbamoyl phosphate from bicarbonate: step 1/1.</text>
</comment>
<keyword evidence="11" id="KW-0028">Amino-acid biosynthesis</keyword>
<dbReference type="InterPro" id="IPR035686">
    <property type="entry name" value="CPSase_GATase1"/>
</dbReference>
<accession>E1Y842</accession>
<dbReference type="PRINTS" id="PR00097">
    <property type="entry name" value="ANTSNTHASEII"/>
</dbReference>
<dbReference type="GO" id="GO:0044205">
    <property type="term" value="P:'de novo' UMP biosynthetic process"/>
    <property type="evidence" value="ECO:0007669"/>
    <property type="project" value="UniProtKB-UniRule"/>
</dbReference>
<evidence type="ECO:0000256" key="2">
    <source>
        <dbReference type="ARBA" id="ARBA00005077"/>
    </source>
</evidence>
<protein>
    <recommendedName>
        <fullName evidence="11">Carbamoyl phosphate synthase small chain</fullName>
        <ecNumber evidence="11">6.3.5.5</ecNumber>
    </recommendedName>
    <alternativeName>
        <fullName evidence="11">Carbamoyl phosphate synthetase glutamine chain</fullName>
    </alternativeName>
</protein>
<dbReference type="InterPro" id="IPR029062">
    <property type="entry name" value="Class_I_gatase-like"/>
</dbReference>
<comment type="similarity">
    <text evidence="3 11">Belongs to the CarA family.</text>
</comment>
<dbReference type="PRINTS" id="PR00099">
    <property type="entry name" value="CPSGATASE"/>
</dbReference>
<dbReference type="PANTHER" id="PTHR43418">
    <property type="entry name" value="MULTIFUNCTIONAL TRYPTOPHAN BIOSYNTHESIS PROTEIN-RELATED"/>
    <property type="match status" value="1"/>
</dbReference>
<dbReference type="InterPro" id="IPR036480">
    <property type="entry name" value="CarbP_synth_ssu_N_sf"/>
</dbReference>
<dbReference type="InterPro" id="IPR006274">
    <property type="entry name" value="CarbamoylP_synth_ssu"/>
</dbReference>
<dbReference type="FunFam" id="3.50.30.20:FF:000001">
    <property type="entry name" value="Carbamoyl-phosphate synthase small chain"/>
    <property type="match status" value="1"/>
</dbReference>
<evidence type="ECO:0000256" key="1">
    <source>
        <dbReference type="ARBA" id="ARBA00004812"/>
    </source>
</evidence>
<feature type="domain" description="Carbamoyl-phosphate synthase small subunit N-terminal" evidence="12">
    <location>
        <begin position="6"/>
        <end position="136"/>
    </location>
</feature>
<feature type="binding site" evidence="11">
    <location>
        <position position="319"/>
    </location>
    <ligand>
        <name>L-glutamine</name>
        <dbReference type="ChEBI" id="CHEBI:58359"/>
    </ligand>
</feature>
<dbReference type="GO" id="GO:0006526">
    <property type="term" value="P:L-arginine biosynthetic process"/>
    <property type="evidence" value="ECO:0007669"/>
    <property type="project" value="UniProtKB-UniRule"/>
</dbReference>
<feature type="binding site" evidence="11">
    <location>
        <position position="276"/>
    </location>
    <ligand>
        <name>L-glutamine</name>
        <dbReference type="ChEBI" id="CHEBI:58359"/>
    </ligand>
</feature>
<dbReference type="AlphaFoldDB" id="E1Y842"/>
<dbReference type="NCBIfam" id="TIGR01368">
    <property type="entry name" value="CPSaseIIsmall"/>
    <property type="match status" value="1"/>
</dbReference>
<dbReference type="SUPFAM" id="SSF52317">
    <property type="entry name" value="Class I glutamine amidotransferase-like"/>
    <property type="match status" value="1"/>
</dbReference>
<evidence type="ECO:0000256" key="10">
    <source>
        <dbReference type="ARBA" id="ARBA00049285"/>
    </source>
</evidence>
<keyword evidence="5 11" id="KW-0547">Nucleotide-binding</keyword>
<dbReference type="UniPathway" id="UPA00068">
    <property type="reaction ID" value="UER00171"/>
</dbReference>
<dbReference type="Pfam" id="PF00117">
    <property type="entry name" value="GATase"/>
    <property type="match status" value="1"/>
</dbReference>
<dbReference type="GO" id="GO:0004088">
    <property type="term" value="F:carbamoyl-phosphate synthase (glutamine-hydrolyzing) activity"/>
    <property type="evidence" value="ECO:0007669"/>
    <property type="project" value="UniProtKB-UniRule"/>
</dbReference>
<dbReference type="PROSITE" id="PS51273">
    <property type="entry name" value="GATASE_TYPE_1"/>
    <property type="match status" value="1"/>
</dbReference>
<keyword evidence="4 11" id="KW-0436">Ligase</keyword>
<evidence type="ECO:0000256" key="9">
    <source>
        <dbReference type="ARBA" id="ARBA00048816"/>
    </source>
</evidence>
<evidence type="ECO:0000256" key="4">
    <source>
        <dbReference type="ARBA" id="ARBA00022598"/>
    </source>
</evidence>
<dbReference type="Gene3D" id="3.50.30.20">
    <property type="entry name" value="Carbamoyl-phosphate synthase small subunit, N-terminal domain"/>
    <property type="match status" value="1"/>
</dbReference>
<keyword evidence="7 11" id="KW-0315">Glutamine amidotransferase</keyword>
<comment type="pathway">
    <text evidence="1 11">Pyrimidine metabolism; UMP biosynthesis via de novo pathway; (S)-dihydroorotate from bicarbonate: step 1/3.</text>
</comment>
<dbReference type="Pfam" id="PF00988">
    <property type="entry name" value="CPSase_sm_chain"/>
    <property type="match status" value="1"/>
</dbReference>
<feature type="active site" description="Nucleophile" evidence="11">
    <location>
        <position position="275"/>
    </location>
</feature>
<evidence type="ECO:0000256" key="7">
    <source>
        <dbReference type="ARBA" id="ARBA00022962"/>
    </source>
</evidence>
<feature type="binding site" evidence="11">
    <location>
        <position position="50"/>
    </location>
    <ligand>
        <name>L-glutamine</name>
        <dbReference type="ChEBI" id="CHEBI:58359"/>
    </ligand>
</feature>
<evidence type="ECO:0000256" key="3">
    <source>
        <dbReference type="ARBA" id="ARBA00007800"/>
    </source>
</evidence>
<gene>
    <name evidence="11" type="primary">carA</name>
    <name evidence="13" type="ORF">N47_A07650</name>
</gene>
<dbReference type="InterPro" id="IPR017926">
    <property type="entry name" value="GATASE"/>
</dbReference>
<proteinExistence type="inferred from homology"/>
<dbReference type="CDD" id="cd01744">
    <property type="entry name" value="GATase1_CPSase"/>
    <property type="match status" value="1"/>
</dbReference>
<feature type="binding site" evidence="11">
    <location>
        <position position="250"/>
    </location>
    <ligand>
        <name>L-glutamine</name>
        <dbReference type="ChEBI" id="CHEBI:58359"/>
    </ligand>
</feature>
<dbReference type="SMART" id="SM01097">
    <property type="entry name" value="CPSase_sm_chain"/>
    <property type="match status" value="1"/>
</dbReference>
<dbReference type="PRINTS" id="PR00096">
    <property type="entry name" value="GATASE"/>
</dbReference>
<dbReference type="GO" id="GO:0006207">
    <property type="term" value="P:'de novo' pyrimidine nucleobase biosynthetic process"/>
    <property type="evidence" value="ECO:0007669"/>
    <property type="project" value="InterPro"/>
</dbReference>
<feature type="active site" evidence="11">
    <location>
        <position position="360"/>
    </location>
</feature>
<comment type="catalytic activity">
    <reaction evidence="10 11">
        <text>L-glutamine + H2O = L-glutamate + NH4(+)</text>
        <dbReference type="Rhea" id="RHEA:15889"/>
        <dbReference type="ChEBI" id="CHEBI:15377"/>
        <dbReference type="ChEBI" id="CHEBI:28938"/>
        <dbReference type="ChEBI" id="CHEBI:29985"/>
        <dbReference type="ChEBI" id="CHEBI:58359"/>
    </reaction>
</comment>
<evidence type="ECO:0000259" key="12">
    <source>
        <dbReference type="SMART" id="SM01097"/>
    </source>
</evidence>